<evidence type="ECO:0000313" key="3">
    <source>
        <dbReference type="EMBL" id="MFC7291504.1"/>
    </source>
</evidence>
<evidence type="ECO:0000256" key="1">
    <source>
        <dbReference type="SAM" id="Coils"/>
    </source>
</evidence>
<sequence length="430" mass="48050">MQAMLKRYWWTILVGVVFVWGLFSLLEPPPPKSVTIASGAPGGAYSTVAELYKKQLANVDVELVVMPSLGSVENLERLISGEVDIAIVQSGVTSPEHREFLLGLGAIYFEPMWVFARSEFPITDLRSLAGMRVAVGSSGSGTRALVDVILDDNGLDEGSYTAVEAGGSDAAQLLLEGRVDAVFLVAGPEASWIKTLMRTPGVELVSVERSLAYARRHTYLKDVVLPDGALSLKDDLPAKDVKLISPVAQVVIRKDLHPAIQAVILEAMTNTHKGGTLLNAPETFPTPYLADLPISKEANRYYERGPSFLRRYFPFAFANFLDRAWVLLIPMITLMVPIMRAGPPIYRWRIRRKIYVWYRDLRLVEAEGRVASTEEERFEVRRKLSELQAETSKVEVPDSYTDDLYRLRAHIRFVTELLDKQNADPNTQWA</sequence>
<evidence type="ECO:0000256" key="2">
    <source>
        <dbReference type="SAM" id="Phobius"/>
    </source>
</evidence>
<proteinExistence type="predicted"/>
<keyword evidence="2" id="KW-0812">Transmembrane</keyword>
<gene>
    <name evidence="3" type="ORF">ACFQS8_07750</name>
</gene>
<feature type="transmembrane region" description="Helical" evidence="2">
    <location>
        <begin position="324"/>
        <end position="343"/>
    </location>
</feature>
<feature type="coiled-coil region" evidence="1">
    <location>
        <begin position="363"/>
        <end position="390"/>
    </location>
</feature>
<dbReference type="Pfam" id="PF16868">
    <property type="entry name" value="NMT1_3"/>
    <property type="match status" value="1"/>
</dbReference>
<dbReference type="RefSeq" id="WP_382166737.1">
    <property type="nucleotide sequence ID" value="NZ_JBHTBR010000004.1"/>
</dbReference>
<dbReference type="NCBIfam" id="TIGR02122">
    <property type="entry name" value="TRAP_TAXI"/>
    <property type="match status" value="1"/>
</dbReference>
<protein>
    <submittedName>
        <fullName evidence="3">TAXI family TRAP transporter solute-binding subunit</fullName>
    </submittedName>
</protein>
<keyword evidence="2" id="KW-0472">Membrane</keyword>
<keyword evidence="2" id="KW-1133">Transmembrane helix</keyword>
<keyword evidence="1" id="KW-0175">Coiled coil</keyword>
<organism evidence="3 4">
    <name type="scientific">Hirschia litorea</name>
    <dbReference type="NCBI Taxonomy" id="1199156"/>
    <lineage>
        <taxon>Bacteria</taxon>
        <taxon>Pseudomonadati</taxon>
        <taxon>Pseudomonadota</taxon>
        <taxon>Alphaproteobacteria</taxon>
        <taxon>Hyphomonadales</taxon>
        <taxon>Hyphomonadaceae</taxon>
        <taxon>Hirschia</taxon>
    </lineage>
</organism>
<comment type="caution">
    <text evidence="3">The sequence shown here is derived from an EMBL/GenBank/DDBJ whole genome shotgun (WGS) entry which is preliminary data.</text>
</comment>
<dbReference type="EMBL" id="JBHTBR010000004">
    <property type="protein sequence ID" value="MFC7291504.1"/>
    <property type="molecule type" value="Genomic_DNA"/>
</dbReference>
<feature type="transmembrane region" description="Helical" evidence="2">
    <location>
        <begin position="7"/>
        <end position="26"/>
    </location>
</feature>
<dbReference type="PANTHER" id="PTHR42941">
    <property type="entry name" value="SLL1037 PROTEIN"/>
    <property type="match status" value="1"/>
</dbReference>
<name>A0ABW2IKD1_9PROT</name>
<reference evidence="4" key="1">
    <citation type="journal article" date="2019" name="Int. J. Syst. Evol. Microbiol.">
        <title>The Global Catalogue of Microorganisms (GCM) 10K type strain sequencing project: providing services to taxonomists for standard genome sequencing and annotation.</title>
        <authorList>
            <consortium name="The Broad Institute Genomics Platform"/>
            <consortium name="The Broad Institute Genome Sequencing Center for Infectious Disease"/>
            <person name="Wu L."/>
            <person name="Ma J."/>
        </authorList>
    </citation>
    <scope>NUCLEOTIDE SEQUENCE [LARGE SCALE GENOMIC DNA]</scope>
    <source>
        <strain evidence="4">CCUG 51308</strain>
    </source>
</reference>
<keyword evidence="4" id="KW-1185">Reference proteome</keyword>
<dbReference type="SUPFAM" id="SSF53850">
    <property type="entry name" value="Periplasmic binding protein-like II"/>
    <property type="match status" value="1"/>
</dbReference>
<dbReference type="InterPro" id="IPR011852">
    <property type="entry name" value="TRAP_TAXI"/>
</dbReference>
<dbReference type="Gene3D" id="3.40.190.10">
    <property type="entry name" value="Periplasmic binding protein-like II"/>
    <property type="match status" value="2"/>
</dbReference>
<evidence type="ECO:0000313" key="4">
    <source>
        <dbReference type="Proteomes" id="UP001596492"/>
    </source>
</evidence>
<dbReference type="PANTHER" id="PTHR42941:SF1">
    <property type="entry name" value="SLL1037 PROTEIN"/>
    <property type="match status" value="1"/>
</dbReference>
<dbReference type="Proteomes" id="UP001596492">
    <property type="component" value="Unassembled WGS sequence"/>
</dbReference>
<accession>A0ABW2IKD1</accession>